<reference evidence="3" key="1">
    <citation type="submission" date="2017-04" db="EMBL/GenBank/DDBJ databases">
        <title>Population genomics of picophytoplankton unveils novel chromosome hypervariability.</title>
        <authorList>
            <consortium name="DOE Joint Genome Institute"/>
            <person name="Blanc-Mathieu R."/>
            <person name="Krasovec M."/>
            <person name="Hebrard M."/>
            <person name="Yau S."/>
            <person name="Desgranges E."/>
            <person name="Martin J."/>
            <person name="Schackwitz W."/>
            <person name="Kuo A."/>
            <person name="Salin G."/>
            <person name="Donnadieu C."/>
            <person name="Desdevises Y."/>
            <person name="Sanchez-Ferandin S."/>
            <person name="Moreau H."/>
            <person name="Rivals E."/>
            <person name="Grigoriev I.V."/>
            <person name="Grimsley N."/>
            <person name="Eyre-Walker A."/>
            <person name="Piganeau G."/>
        </authorList>
    </citation>
    <scope>NUCLEOTIDE SEQUENCE [LARGE SCALE GENOMIC DNA]</scope>
    <source>
        <strain evidence="3">RCC 1115</strain>
    </source>
</reference>
<feature type="compositionally biased region" description="Basic and acidic residues" evidence="1">
    <location>
        <begin position="77"/>
        <end position="102"/>
    </location>
</feature>
<accession>A0A1Y5I660</accession>
<evidence type="ECO:0000256" key="1">
    <source>
        <dbReference type="SAM" id="MobiDB-lite"/>
    </source>
</evidence>
<dbReference type="EMBL" id="KZ155831">
    <property type="protein sequence ID" value="OUS43573.1"/>
    <property type="molecule type" value="Genomic_DNA"/>
</dbReference>
<dbReference type="AlphaFoldDB" id="A0A1Y5I660"/>
<evidence type="ECO:0000256" key="2">
    <source>
        <dbReference type="SAM" id="Phobius"/>
    </source>
</evidence>
<proteinExistence type="predicted"/>
<evidence type="ECO:0000313" key="3">
    <source>
        <dbReference type="EMBL" id="OUS43573.1"/>
    </source>
</evidence>
<feature type="transmembrane region" description="Helical" evidence="2">
    <location>
        <begin position="142"/>
        <end position="165"/>
    </location>
</feature>
<keyword evidence="2" id="KW-0812">Transmembrane</keyword>
<dbReference type="Proteomes" id="UP000195557">
    <property type="component" value="Unassembled WGS sequence"/>
</dbReference>
<protein>
    <submittedName>
        <fullName evidence="3">Uncharacterized protein</fullName>
    </submittedName>
</protein>
<keyword evidence="2" id="KW-0472">Membrane</keyword>
<keyword evidence="2" id="KW-1133">Transmembrane helix</keyword>
<sequence length="172" mass="18989">MMRAMREEIEREESVRRLMVRVDSGEETEPTDIARAAAAAFERLERRYGKLSSLFAVLSWMNDFVDDEVDAAVGSEEEARARGEEGAVARDGSREPKRRASDDVPSGLLGSISNALREWFSIDITELEDGRKEVVVNASAEFLVLFVVLVVASSKFGGDLVAALLTPDPLLR</sequence>
<name>A0A1Y5I660_OSTTA</name>
<feature type="region of interest" description="Disordered" evidence="1">
    <location>
        <begin position="75"/>
        <end position="105"/>
    </location>
</feature>
<gene>
    <name evidence="3" type="ORF">BE221DRAFT_194490</name>
</gene>
<organism evidence="3">
    <name type="scientific">Ostreococcus tauri</name>
    <name type="common">Marine green alga</name>
    <dbReference type="NCBI Taxonomy" id="70448"/>
    <lineage>
        <taxon>Eukaryota</taxon>
        <taxon>Viridiplantae</taxon>
        <taxon>Chlorophyta</taxon>
        <taxon>Mamiellophyceae</taxon>
        <taxon>Mamiellales</taxon>
        <taxon>Bathycoccaceae</taxon>
        <taxon>Ostreococcus</taxon>
    </lineage>
</organism>